<dbReference type="HOGENOM" id="CLU_005126_9_0_5"/>
<feature type="transmembrane region" description="Helical" evidence="7">
    <location>
        <begin position="120"/>
        <end position="139"/>
    </location>
</feature>
<dbReference type="GO" id="GO:0016020">
    <property type="term" value="C:membrane"/>
    <property type="evidence" value="ECO:0007669"/>
    <property type="project" value="UniProtKB-SubCell"/>
</dbReference>
<evidence type="ECO:0000256" key="7">
    <source>
        <dbReference type="SAM" id="Phobius"/>
    </source>
</evidence>
<feature type="transmembrane region" description="Helical" evidence="7">
    <location>
        <begin position="88"/>
        <end position="114"/>
    </location>
</feature>
<feature type="transmembrane region" description="Helical" evidence="7">
    <location>
        <begin position="332"/>
        <end position="352"/>
    </location>
</feature>
<dbReference type="Pfam" id="PF00999">
    <property type="entry name" value="Na_H_Exchanger"/>
    <property type="match status" value="1"/>
</dbReference>
<dbReference type="InterPro" id="IPR038770">
    <property type="entry name" value="Na+/solute_symporter_sf"/>
</dbReference>
<dbReference type="InterPro" id="IPR036291">
    <property type="entry name" value="NAD(P)-bd_dom_sf"/>
</dbReference>
<evidence type="ECO:0000256" key="6">
    <source>
        <dbReference type="ARBA" id="ARBA00023136"/>
    </source>
</evidence>
<feature type="domain" description="Cation/H+ exchanger transmembrane" evidence="8">
    <location>
        <begin position="22"/>
        <end position="376"/>
    </location>
</feature>
<organism evidence="10 11">
    <name type="scientific">Candidatus Phaeomarinibacter ectocarpi</name>
    <dbReference type="NCBI Taxonomy" id="1458461"/>
    <lineage>
        <taxon>Bacteria</taxon>
        <taxon>Pseudomonadati</taxon>
        <taxon>Pseudomonadota</taxon>
        <taxon>Alphaproteobacteria</taxon>
        <taxon>Hyphomicrobiales</taxon>
        <taxon>Parvibaculaceae</taxon>
        <taxon>Candidatus Phaeomarinibacter</taxon>
    </lineage>
</organism>
<evidence type="ECO:0000313" key="10">
    <source>
        <dbReference type="EMBL" id="CDO58619.1"/>
    </source>
</evidence>
<evidence type="ECO:0000256" key="5">
    <source>
        <dbReference type="ARBA" id="ARBA00022989"/>
    </source>
</evidence>
<dbReference type="Gene3D" id="3.40.50.720">
    <property type="entry name" value="NAD(P)-binding Rossmann-like Domain"/>
    <property type="match status" value="1"/>
</dbReference>
<feature type="domain" description="RCK N-terminal" evidence="9">
    <location>
        <begin position="425"/>
        <end position="546"/>
    </location>
</feature>
<evidence type="ECO:0000259" key="9">
    <source>
        <dbReference type="Pfam" id="PF02254"/>
    </source>
</evidence>
<feature type="transmembrane region" description="Helical" evidence="7">
    <location>
        <begin position="364"/>
        <end position="382"/>
    </location>
</feature>
<dbReference type="EMBL" id="HG966617">
    <property type="protein sequence ID" value="CDO58619.1"/>
    <property type="molecule type" value="Genomic_DNA"/>
</dbReference>
<feature type="transmembrane region" description="Helical" evidence="7">
    <location>
        <begin position="6"/>
        <end position="27"/>
    </location>
</feature>
<comment type="similarity">
    <text evidence="2">Belongs to the monovalent cation:proton antiporter 2 (CPA2) transporter (TC 2.A.37) family.</text>
</comment>
<evidence type="ECO:0000256" key="1">
    <source>
        <dbReference type="ARBA" id="ARBA00004141"/>
    </source>
</evidence>
<dbReference type="InterPro" id="IPR003148">
    <property type="entry name" value="RCK_N"/>
</dbReference>
<dbReference type="RefSeq" id="WP_043949521.1">
    <property type="nucleotide sequence ID" value="NZ_HG966617.1"/>
</dbReference>
<feature type="transmembrane region" description="Helical" evidence="7">
    <location>
        <begin position="151"/>
        <end position="174"/>
    </location>
</feature>
<keyword evidence="3" id="KW-0813">Transport</keyword>
<feature type="transmembrane region" description="Helical" evidence="7">
    <location>
        <begin position="34"/>
        <end position="52"/>
    </location>
</feature>
<dbReference type="OrthoDB" id="9781411at2"/>
<accession>X5MDM7</accession>
<feature type="transmembrane region" description="Helical" evidence="7">
    <location>
        <begin position="224"/>
        <end position="244"/>
    </location>
</feature>
<dbReference type="GO" id="GO:1902600">
    <property type="term" value="P:proton transmembrane transport"/>
    <property type="evidence" value="ECO:0007669"/>
    <property type="project" value="InterPro"/>
</dbReference>
<dbReference type="AlphaFoldDB" id="X5MDM7"/>
<dbReference type="GO" id="GO:0006813">
    <property type="term" value="P:potassium ion transport"/>
    <property type="evidence" value="ECO:0007669"/>
    <property type="project" value="InterPro"/>
</dbReference>
<feature type="transmembrane region" description="Helical" evidence="7">
    <location>
        <begin position="58"/>
        <end position="76"/>
    </location>
</feature>
<dbReference type="SUPFAM" id="SSF51735">
    <property type="entry name" value="NAD(P)-binding Rossmann-fold domains"/>
    <property type="match status" value="1"/>
</dbReference>
<dbReference type="Gene3D" id="1.20.1530.20">
    <property type="match status" value="1"/>
</dbReference>
<feature type="transmembrane region" description="Helical" evidence="7">
    <location>
        <begin position="302"/>
        <end position="325"/>
    </location>
</feature>
<dbReference type="PATRIC" id="fig|1458461.3.peg.404"/>
<evidence type="ECO:0000256" key="4">
    <source>
        <dbReference type="ARBA" id="ARBA00022692"/>
    </source>
</evidence>
<evidence type="ECO:0000313" key="11">
    <source>
        <dbReference type="Proteomes" id="UP000032160"/>
    </source>
</evidence>
<keyword evidence="5 7" id="KW-1133">Transmembrane helix</keyword>
<keyword evidence="11" id="KW-1185">Reference proteome</keyword>
<dbReference type="Proteomes" id="UP000032160">
    <property type="component" value="Chromosome I"/>
</dbReference>
<dbReference type="GO" id="GO:0015297">
    <property type="term" value="F:antiporter activity"/>
    <property type="evidence" value="ECO:0007669"/>
    <property type="project" value="InterPro"/>
</dbReference>
<dbReference type="PANTHER" id="PTHR42751:SF3">
    <property type="entry name" value="SODIUM_GLUTAMATE SYMPORTER"/>
    <property type="match status" value="1"/>
</dbReference>
<reference evidence="10 11" key="1">
    <citation type="journal article" date="2014" name="Front. Genet.">
        <title>Genome and metabolic network of "Candidatus Phaeomarinobacter ectocarpi" Ec32, a new candidate genus of Alphaproteobacteria frequently associated with brown algae.</title>
        <authorList>
            <person name="Dittami S.M."/>
            <person name="Barbeyron T."/>
            <person name="Boyen C."/>
            <person name="Cambefort J."/>
            <person name="Collet G."/>
            <person name="Delage L."/>
            <person name="Gobet A."/>
            <person name="Groisillier A."/>
            <person name="Leblanc C."/>
            <person name="Michel G."/>
            <person name="Scornet D."/>
            <person name="Siegel A."/>
            <person name="Tapia J.E."/>
            <person name="Tonon T."/>
        </authorList>
    </citation>
    <scope>NUCLEOTIDE SEQUENCE [LARGE SCALE GENOMIC DNA]</scope>
    <source>
        <strain evidence="10 11">Ec32</strain>
    </source>
</reference>
<name>X5MDM7_9HYPH</name>
<dbReference type="STRING" id="1458461.BN1012_Phect405"/>
<feature type="transmembrane region" description="Helical" evidence="7">
    <location>
        <begin position="278"/>
        <end position="296"/>
    </location>
</feature>
<protein>
    <submittedName>
        <fullName evidence="10">Possible potassium-efflux system protein</fullName>
    </submittedName>
</protein>
<dbReference type="Pfam" id="PF02254">
    <property type="entry name" value="TrkA_N"/>
    <property type="match status" value="1"/>
</dbReference>
<evidence type="ECO:0000256" key="3">
    <source>
        <dbReference type="ARBA" id="ARBA00022448"/>
    </source>
</evidence>
<keyword evidence="6 7" id="KW-0472">Membrane</keyword>
<gene>
    <name evidence="10" type="ORF">BN1012_Phect405</name>
</gene>
<proteinExistence type="inferred from homology"/>
<feature type="transmembrane region" description="Helical" evidence="7">
    <location>
        <begin position="186"/>
        <end position="212"/>
    </location>
</feature>
<keyword evidence="4 7" id="KW-0812">Transmembrane</keyword>
<dbReference type="PANTHER" id="PTHR42751">
    <property type="entry name" value="SODIUM/HYDROGEN EXCHANGER FAMILY/TRKA DOMAIN PROTEIN"/>
    <property type="match status" value="1"/>
</dbReference>
<dbReference type="InterPro" id="IPR006153">
    <property type="entry name" value="Cation/H_exchanger_TM"/>
</dbReference>
<comment type="subcellular location">
    <subcellularLocation>
        <location evidence="1">Membrane</location>
        <topology evidence="1">Multi-pass membrane protein</topology>
    </subcellularLocation>
</comment>
<evidence type="ECO:0000259" key="8">
    <source>
        <dbReference type="Pfam" id="PF00999"/>
    </source>
</evidence>
<sequence>MAEIVSGYVFYEVATLLVLAAGVGFVGLLLRQPLIVSFIAVGVLAGPSVLNVAQSDEYIDLLAELGIAILLFLVGLKLDLKLVRTLGPVALVTGLGQVAFTSAFGFLIALALGFDWVTSAYVGVALTFSSTIIIVKLLSDKREIDSLHGRIALGFLIVQDLVVVLAMIVLSAIGQGQASAEAEGGGFAGAALVFVYGAALVGLVLLFVRYVATPLVTRMAAAPELLIAFAIGWAALLAAVGHYLGFGKELGGLLAGVSLASTPFREAIAARLAALRDFLLLFFFISLGAALDMTVLGESVGAALVFSLFVLIGNPLIVLVIMITMGYRARTGFLAGLTVAQISEFSLIFMAMGMTLGHVSQEGLGLVTLVGLITIAASTYMITYSHWLHDRLAPVLQRLDLRRKDHHASRLDDEDENRSAAGPEVLVFGLGRYGGAVAQRLEKRGMCVLGVDFNPAAIRLWRREGLDVIYGDATDPEFIMHLPLRSVQHAVAAMPEHAAAIATGDPRAMLATGLRDAGYQGQIAAVCHHGDENGVLKAAGVSLVLEPFQDAAERATDLILGGPQAPRIEVMDPLEQEQIEDSDEDIRERAV</sequence>
<dbReference type="KEGG" id="pect:BN1012_Phect405"/>
<evidence type="ECO:0000256" key="2">
    <source>
        <dbReference type="ARBA" id="ARBA00005551"/>
    </source>
</evidence>